<keyword evidence="4" id="KW-1185">Reference proteome</keyword>
<dbReference type="AlphaFoldDB" id="A0A0M4E8Q8"/>
<name>A0A0M4E8Q8_DROBS</name>
<feature type="compositionally biased region" description="Low complexity" evidence="1">
    <location>
        <begin position="134"/>
        <end position="160"/>
    </location>
</feature>
<accession>A0A0M4E8Q8</accession>
<dbReference type="OrthoDB" id="6268344at2759"/>
<dbReference type="PANTHER" id="PTHR13663">
    <property type="entry name" value="SIMILAR TO RIKEN CDNA 6430548M08"/>
    <property type="match status" value="1"/>
</dbReference>
<protein>
    <submittedName>
        <fullName evidence="3">CG17378</fullName>
    </submittedName>
</protein>
<dbReference type="Proteomes" id="UP000494163">
    <property type="component" value="Chromosome 2L"/>
</dbReference>
<dbReference type="STRING" id="30019.A0A0M4E8Q8"/>
<feature type="compositionally biased region" description="Low complexity" evidence="1">
    <location>
        <begin position="468"/>
        <end position="479"/>
    </location>
</feature>
<dbReference type="EMBL" id="CP012523">
    <property type="protein sequence ID" value="ALC38438.1"/>
    <property type="molecule type" value="Genomic_DNA"/>
</dbReference>
<reference evidence="3 4" key="1">
    <citation type="submission" date="2015-08" db="EMBL/GenBank/DDBJ databases">
        <title>Ancestral chromatin configuration constrains chromatin evolution on differentiating sex chromosomes in Drosophila.</title>
        <authorList>
            <person name="Zhou Q."/>
            <person name="Bachtrog D."/>
        </authorList>
    </citation>
    <scope>NUCLEOTIDE SEQUENCE [LARGE SCALE GENOMIC DNA]</scope>
    <source>
        <tissue evidence="3">Whole larvae</tissue>
    </source>
</reference>
<evidence type="ECO:0000313" key="4">
    <source>
        <dbReference type="Proteomes" id="UP000494163"/>
    </source>
</evidence>
<feature type="region of interest" description="Disordered" evidence="1">
    <location>
        <begin position="110"/>
        <end position="203"/>
    </location>
</feature>
<gene>
    <name evidence="3" type="ORF">Dbus_chr2Lg523</name>
</gene>
<evidence type="ECO:0000256" key="1">
    <source>
        <dbReference type="SAM" id="MobiDB-lite"/>
    </source>
</evidence>
<dbReference type="PANTHER" id="PTHR13663:SF2">
    <property type="entry name" value="SIMILAR TO RIKEN CDNA 6430548M08"/>
    <property type="match status" value="1"/>
</dbReference>
<dbReference type="Pfam" id="PF12335">
    <property type="entry name" value="SBF2"/>
    <property type="match status" value="1"/>
</dbReference>
<feature type="compositionally biased region" description="Basic and acidic residues" evidence="1">
    <location>
        <begin position="182"/>
        <end position="203"/>
    </location>
</feature>
<feature type="compositionally biased region" description="Low complexity" evidence="1">
    <location>
        <begin position="255"/>
        <end position="266"/>
    </location>
</feature>
<dbReference type="InterPro" id="IPR022096">
    <property type="entry name" value="SBF1/SBF2"/>
</dbReference>
<proteinExistence type="predicted"/>
<dbReference type="InterPro" id="IPR039872">
    <property type="entry name" value="KIAA0513"/>
</dbReference>
<feature type="domain" description="SBF1/SBF2" evidence="2">
    <location>
        <begin position="345"/>
        <end position="506"/>
    </location>
</feature>
<feature type="region of interest" description="Disordered" evidence="1">
    <location>
        <begin position="455"/>
        <end position="513"/>
    </location>
</feature>
<dbReference type="OMA" id="YREYLFI"/>
<sequence>MVDAKPPPTPTPGTPPSAFTGERSKIKLFMERTPSIGALKSKFLTVLGNSNELLNGISNKLTLSSSSSDFEDDDEDLPKFDETIDYTKIDFEARRVKARRAHEEIISGRYRQPNLAPRPRLEHSRVRHSNKLCGPLRDSSPSSSSTGGSSSDDSSDLSLPEQMAALSHGDHSSHTQSNSMDIESRHSGGYERPRAIAGARRSELDMQKDMQRISELLEATASPPQIDVQPPTEAGGGSSSLARQPWGSSMRIPARSRTSNSSTLTSLRDEPEQMMMASPSMESSDWRNFIRSESQNSVPSWASSISLDCRAGEEPVKEFMKHFTQLLFNNFTSINLELKSEFGVLLRLEMGRLWFTRFLSEQRNKSKRIDTLTFNALAQYFALALFECGECEDYAPAAVLMNLCFLFYHEIEVPGCEPYREYLFITLRQQPIWQQARFWNSVFLEAMQSEREHRLSAQLRRQQRRQAKQQQRLAAAPPADNNLPVVTDVTKIQRKHGPESSSSSSQRKPSKNLYTAKEQEDIAFRQLGAFTCNMHSLGVNQDLCVEFLKKHVISLNLCKDKAKLIRDNIYRMYHETEMWGAQCN</sequence>
<feature type="region of interest" description="Disordered" evidence="1">
    <location>
        <begin position="1"/>
        <end position="23"/>
    </location>
</feature>
<evidence type="ECO:0000313" key="3">
    <source>
        <dbReference type="EMBL" id="ALC38438.1"/>
    </source>
</evidence>
<organism evidence="3 4">
    <name type="scientific">Drosophila busckii</name>
    <name type="common">Fruit fly</name>
    <dbReference type="NCBI Taxonomy" id="30019"/>
    <lineage>
        <taxon>Eukaryota</taxon>
        <taxon>Metazoa</taxon>
        <taxon>Ecdysozoa</taxon>
        <taxon>Arthropoda</taxon>
        <taxon>Hexapoda</taxon>
        <taxon>Insecta</taxon>
        <taxon>Pterygota</taxon>
        <taxon>Neoptera</taxon>
        <taxon>Endopterygota</taxon>
        <taxon>Diptera</taxon>
        <taxon>Brachycera</taxon>
        <taxon>Muscomorpha</taxon>
        <taxon>Ephydroidea</taxon>
        <taxon>Drosophilidae</taxon>
        <taxon>Drosophila</taxon>
    </lineage>
</organism>
<feature type="compositionally biased region" description="Pro residues" evidence="1">
    <location>
        <begin position="1"/>
        <end position="15"/>
    </location>
</feature>
<evidence type="ECO:0000259" key="2">
    <source>
        <dbReference type="Pfam" id="PF12335"/>
    </source>
</evidence>
<feature type="region of interest" description="Disordered" evidence="1">
    <location>
        <begin position="218"/>
        <end position="272"/>
    </location>
</feature>